<sequence length="94" mass="10033">MDRVVASGLPMGCATHAWTLIDRRSMDRNVAVDINRDRATAPVDVDRIAAVDAELSKDLAVSSDMLMDYTVDAESPIGLAIAAATESSVDRVLT</sequence>
<protein>
    <submittedName>
        <fullName evidence="1">Uncharacterized protein</fullName>
    </submittedName>
</protein>
<dbReference type="Gramene" id="BGIOSGA018686-TA">
    <property type="protein sequence ID" value="BGIOSGA018686-PA"/>
    <property type="gene ID" value="BGIOSGA018686"/>
</dbReference>
<dbReference type="OMA" id="GCATHAW"/>
<keyword evidence="2" id="KW-1185">Reference proteome</keyword>
<dbReference type="AlphaFoldDB" id="A2Y123"/>
<organism evidence="1 2">
    <name type="scientific">Oryza sativa subsp. indica</name>
    <name type="common">Rice</name>
    <dbReference type="NCBI Taxonomy" id="39946"/>
    <lineage>
        <taxon>Eukaryota</taxon>
        <taxon>Viridiplantae</taxon>
        <taxon>Streptophyta</taxon>
        <taxon>Embryophyta</taxon>
        <taxon>Tracheophyta</taxon>
        <taxon>Spermatophyta</taxon>
        <taxon>Magnoliopsida</taxon>
        <taxon>Liliopsida</taxon>
        <taxon>Poales</taxon>
        <taxon>Poaceae</taxon>
        <taxon>BOP clade</taxon>
        <taxon>Oryzoideae</taxon>
        <taxon>Oryzeae</taxon>
        <taxon>Oryzinae</taxon>
        <taxon>Oryza</taxon>
        <taxon>Oryza sativa</taxon>
    </lineage>
</organism>
<reference evidence="1 2" key="1">
    <citation type="journal article" date="2005" name="PLoS Biol.">
        <title>The genomes of Oryza sativa: a history of duplications.</title>
        <authorList>
            <person name="Yu J."/>
            <person name="Wang J."/>
            <person name="Lin W."/>
            <person name="Li S."/>
            <person name="Li H."/>
            <person name="Zhou J."/>
            <person name="Ni P."/>
            <person name="Dong W."/>
            <person name="Hu S."/>
            <person name="Zeng C."/>
            <person name="Zhang J."/>
            <person name="Zhang Y."/>
            <person name="Li R."/>
            <person name="Xu Z."/>
            <person name="Li S."/>
            <person name="Li X."/>
            <person name="Zheng H."/>
            <person name="Cong L."/>
            <person name="Lin L."/>
            <person name="Yin J."/>
            <person name="Geng J."/>
            <person name="Li G."/>
            <person name="Shi J."/>
            <person name="Liu J."/>
            <person name="Lv H."/>
            <person name="Li J."/>
            <person name="Wang J."/>
            <person name="Deng Y."/>
            <person name="Ran L."/>
            <person name="Shi X."/>
            <person name="Wang X."/>
            <person name="Wu Q."/>
            <person name="Li C."/>
            <person name="Ren X."/>
            <person name="Wang J."/>
            <person name="Wang X."/>
            <person name="Li D."/>
            <person name="Liu D."/>
            <person name="Zhang X."/>
            <person name="Ji Z."/>
            <person name="Zhao W."/>
            <person name="Sun Y."/>
            <person name="Zhang Z."/>
            <person name="Bao J."/>
            <person name="Han Y."/>
            <person name="Dong L."/>
            <person name="Ji J."/>
            <person name="Chen P."/>
            <person name="Wu S."/>
            <person name="Liu J."/>
            <person name="Xiao Y."/>
            <person name="Bu D."/>
            <person name="Tan J."/>
            <person name="Yang L."/>
            <person name="Ye C."/>
            <person name="Zhang J."/>
            <person name="Xu J."/>
            <person name="Zhou Y."/>
            <person name="Yu Y."/>
            <person name="Zhang B."/>
            <person name="Zhuang S."/>
            <person name="Wei H."/>
            <person name="Liu B."/>
            <person name="Lei M."/>
            <person name="Yu H."/>
            <person name="Li Y."/>
            <person name="Xu H."/>
            <person name="Wei S."/>
            <person name="He X."/>
            <person name="Fang L."/>
            <person name="Zhang Z."/>
            <person name="Zhang Y."/>
            <person name="Huang X."/>
            <person name="Su Z."/>
            <person name="Tong W."/>
            <person name="Li J."/>
            <person name="Tong Z."/>
            <person name="Li S."/>
            <person name="Ye J."/>
            <person name="Wang L."/>
            <person name="Fang L."/>
            <person name="Lei T."/>
            <person name="Chen C."/>
            <person name="Chen H."/>
            <person name="Xu Z."/>
            <person name="Li H."/>
            <person name="Huang H."/>
            <person name="Zhang F."/>
            <person name="Xu H."/>
            <person name="Li N."/>
            <person name="Zhao C."/>
            <person name="Li S."/>
            <person name="Dong L."/>
            <person name="Huang Y."/>
            <person name="Li L."/>
            <person name="Xi Y."/>
            <person name="Qi Q."/>
            <person name="Li W."/>
            <person name="Zhang B."/>
            <person name="Hu W."/>
            <person name="Zhang Y."/>
            <person name="Tian X."/>
            <person name="Jiao Y."/>
            <person name="Liang X."/>
            <person name="Jin J."/>
            <person name="Gao L."/>
            <person name="Zheng W."/>
            <person name="Hao B."/>
            <person name="Liu S."/>
            <person name="Wang W."/>
            <person name="Yuan L."/>
            <person name="Cao M."/>
            <person name="McDermott J."/>
            <person name="Samudrala R."/>
            <person name="Wang J."/>
            <person name="Wong G.K."/>
            <person name="Yang H."/>
        </authorList>
    </citation>
    <scope>NUCLEOTIDE SEQUENCE [LARGE SCALE GENOMIC DNA]</scope>
    <source>
        <strain evidence="2">cv. 93-11</strain>
    </source>
</reference>
<dbReference type="HOGENOM" id="CLU_2390033_0_0_1"/>
<evidence type="ECO:0000313" key="1">
    <source>
        <dbReference type="EMBL" id="EAY96783.1"/>
    </source>
</evidence>
<evidence type="ECO:0000313" key="2">
    <source>
        <dbReference type="Proteomes" id="UP000007015"/>
    </source>
</evidence>
<proteinExistence type="predicted"/>
<accession>A2Y123</accession>
<dbReference type="Proteomes" id="UP000007015">
    <property type="component" value="Chromosome 5"/>
</dbReference>
<gene>
    <name evidence="1" type="ORF">OsI_18709</name>
</gene>
<dbReference type="STRING" id="39946.A2Y123"/>
<dbReference type="EMBL" id="CM000130">
    <property type="protein sequence ID" value="EAY96783.1"/>
    <property type="molecule type" value="Genomic_DNA"/>
</dbReference>
<name>A2Y123_ORYSI</name>